<feature type="region of interest" description="Disordered" evidence="1">
    <location>
        <begin position="321"/>
        <end position="475"/>
    </location>
</feature>
<feature type="region of interest" description="Disordered" evidence="1">
    <location>
        <begin position="497"/>
        <end position="558"/>
    </location>
</feature>
<name>A0A8H5FV31_9AGAR</name>
<accession>A0A8H5FV31</accession>
<organism evidence="3 4">
    <name type="scientific">Collybiopsis confluens</name>
    <dbReference type="NCBI Taxonomy" id="2823264"/>
    <lineage>
        <taxon>Eukaryota</taxon>
        <taxon>Fungi</taxon>
        <taxon>Dikarya</taxon>
        <taxon>Basidiomycota</taxon>
        <taxon>Agaricomycotina</taxon>
        <taxon>Agaricomycetes</taxon>
        <taxon>Agaricomycetidae</taxon>
        <taxon>Agaricales</taxon>
        <taxon>Marasmiineae</taxon>
        <taxon>Omphalotaceae</taxon>
        <taxon>Collybiopsis</taxon>
    </lineage>
</organism>
<feature type="region of interest" description="Disordered" evidence="1">
    <location>
        <begin position="581"/>
        <end position="658"/>
    </location>
</feature>
<feature type="transmembrane region" description="Helical" evidence="2">
    <location>
        <begin position="36"/>
        <end position="61"/>
    </location>
</feature>
<dbReference type="EMBL" id="JAACJN010000304">
    <property type="protein sequence ID" value="KAF5349828.1"/>
    <property type="molecule type" value="Genomic_DNA"/>
</dbReference>
<keyword evidence="2" id="KW-0812">Transmembrane</keyword>
<feature type="compositionally biased region" description="Low complexity" evidence="1">
    <location>
        <begin position="13"/>
        <end position="34"/>
    </location>
</feature>
<feature type="compositionally biased region" description="Pro residues" evidence="1">
    <location>
        <begin position="581"/>
        <end position="605"/>
    </location>
</feature>
<feature type="region of interest" description="Disordered" evidence="1">
    <location>
        <begin position="120"/>
        <end position="160"/>
    </location>
</feature>
<protein>
    <submittedName>
        <fullName evidence="3">Uncharacterized protein</fullName>
    </submittedName>
</protein>
<feature type="compositionally biased region" description="Low complexity" evidence="1">
    <location>
        <begin position="525"/>
        <end position="558"/>
    </location>
</feature>
<feature type="compositionally biased region" description="Gly residues" evidence="1">
    <location>
        <begin position="89"/>
        <end position="98"/>
    </location>
</feature>
<gene>
    <name evidence="3" type="ORF">D9757_015362</name>
</gene>
<feature type="compositionally biased region" description="Low complexity" evidence="1">
    <location>
        <begin position="189"/>
        <end position="233"/>
    </location>
</feature>
<evidence type="ECO:0000313" key="3">
    <source>
        <dbReference type="EMBL" id="KAF5349828.1"/>
    </source>
</evidence>
<dbReference type="AlphaFoldDB" id="A0A8H5FV31"/>
<feature type="compositionally biased region" description="Polar residues" evidence="1">
    <location>
        <begin position="266"/>
        <end position="277"/>
    </location>
</feature>
<feature type="compositionally biased region" description="Polar residues" evidence="1">
    <location>
        <begin position="120"/>
        <end position="130"/>
    </location>
</feature>
<feature type="compositionally biased region" description="Basic and acidic residues" evidence="1">
    <location>
        <begin position="327"/>
        <end position="343"/>
    </location>
</feature>
<feature type="region of interest" description="Disordered" evidence="1">
    <location>
        <begin position="189"/>
        <end position="277"/>
    </location>
</feature>
<evidence type="ECO:0000256" key="2">
    <source>
        <dbReference type="SAM" id="Phobius"/>
    </source>
</evidence>
<feature type="compositionally biased region" description="Gly residues" evidence="1">
    <location>
        <begin position="501"/>
        <end position="519"/>
    </location>
</feature>
<feature type="compositionally biased region" description="Acidic residues" evidence="1">
    <location>
        <begin position="438"/>
        <end position="450"/>
    </location>
</feature>
<feature type="compositionally biased region" description="Low complexity" evidence="1">
    <location>
        <begin position="641"/>
        <end position="658"/>
    </location>
</feature>
<dbReference type="Proteomes" id="UP000518752">
    <property type="component" value="Unassembled WGS sequence"/>
</dbReference>
<feature type="region of interest" description="Disordered" evidence="1">
    <location>
        <begin position="12"/>
        <end position="34"/>
    </location>
</feature>
<comment type="caution">
    <text evidence="3">The sequence shown here is derived from an EMBL/GenBank/DDBJ whole genome shotgun (WGS) entry which is preliminary data.</text>
</comment>
<evidence type="ECO:0000313" key="4">
    <source>
        <dbReference type="Proteomes" id="UP000518752"/>
    </source>
</evidence>
<reference evidence="3 4" key="1">
    <citation type="journal article" date="2020" name="ISME J.">
        <title>Uncovering the hidden diversity of litter-decomposition mechanisms in mushroom-forming fungi.</title>
        <authorList>
            <person name="Floudas D."/>
            <person name="Bentzer J."/>
            <person name="Ahren D."/>
            <person name="Johansson T."/>
            <person name="Persson P."/>
            <person name="Tunlid A."/>
        </authorList>
    </citation>
    <scope>NUCLEOTIDE SEQUENCE [LARGE SCALE GENOMIC DNA]</scope>
    <source>
        <strain evidence="3 4">CBS 406.79</strain>
    </source>
</reference>
<proteinExistence type="predicted"/>
<feature type="compositionally biased region" description="Basic and acidic residues" evidence="1">
    <location>
        <begin position="621"/>
        <end position="638"/>
    </location>
</feature>
<keyword evidence="2" id="KW-0472">Membrane</keyword>
<keyword evidence="2" id="KW-1133">Transmembrane helix</keyword>
<keyword evidence="4" id="KW-1185">Reference proteome</keyword>
<sequence length="679" mass="71351">MPPAATTIVVTLSSTPSSTASPTSSTNASSSSSPDVGLIVGSILAGVVAAVLFALAVYCLFRLCRRRRGGGDTSSRGVLLSSKRDMGRRGCGGGGSGEGDGDLSEGSYPLLRSLSRTIHRQSGYSERSSNQPHPPHYGHHGQQQFSPSTGSPPSPLHLHSTAPPSIYYNYIDIEFSDLEPMMMQEVPGSGPVLVSGGSGSGSPSRPILSPLVIPSNPQSPSQSQVESSQPTTSAAVIAVAGTSRDPPPPPCSPHTDNDSDSDNDTFLNSGQSSPSLYSQISASTAQFHGFWGGKWDDTIPIPPVPRVPAIYERDVPSIPEVMSARSRSRDLQSSEYSDKYHWEAEEEEDQDREGRGGGRGEGPSLLRENTEVVGRLLKARARRARAERSSRGKRSTSSTLVRGGGGSSLSLSRSGSRVSHLERVGSIRSVSNSMFSHEEEDEEEREDGEEEKEKNRNGNGNHNRDQGPLLAIQNRSPSLTIRNPFFRQTTGVAFSLPSSGSGMGSGAGAGAKSGRGSGPGSKFESSPSGGSAESGSGSSSRSTSVTTNTTMDTASSVTTSIGNYPAHAVDFTAGRHVLPPLPPIPSLIPPHQPQQHQPPHPPIPSIPSHHQHRRRQSRLGVIDDKGHGSREVMEEAGTRDTSATAPAPASAPASASASAAVAVASVRPLNLPFKIRDSR</sequence>
<feature type="compositionally biased region" description="Low complexity" evidence="1">
    <location>
        <begin position="408"/>
        <end position="418"/>
    </location>
</feature>
<feature type="region of interest" description="Disordered" evidence="1">
    <location>
        <begin position="69"/>
        <end position="108"/>
    </location>
</feature>
<evidence type="ECO:0000256" key="1">
    <source>
        <dbReference type="SAM" id="MobiDB-lite"/>
    </source>
</evidence>